<reference evidence="9" key="3">
    <citation type="submission" date="2023-05" db="EMBL/GenBank/DDBJ databases">
        <authorList>
            <person name="Smith C.H."/>
        </authorList>
    </citation>
    <scope>NUCLEOTIDE SEQUENCE</scope>
    <source>
        <strain evidence="9">CHS0354</strain>
        <tissue evidence="9">Mantle</tissue>
    </source>
</reference>
<protein>
    <recommendedName>
        <fullName evidence="7">Sulfhydryl light chain</fullName>
    </recommendedName>
</protein>
<dbReference type="GO" id="GO:0005509">
    <property type="term" value="F:calcium ion binding"/>
    <property type="evidence" value="ECO:0007669"/>
    <property type="project" value="InterPro"/>
</dbReference>
<evidence type="ECO:0000256" key="1">
    <source>
        <dbReference type="ARBA" id="ARBA00022737"/>
    </source>
</evidence>
<dbReference type="CDD" id="cd00051">
    <property type="entry name" value="EFh"/>
    <property type="match status" value="1"/>
</dbReference>
<dbReference type="InterPro" id="IPR050145">
    <property type="entry name" value="Centrin_CML-like"/>
</dbReference>
<evidence type="ECO:0000256" key="6">
    <source>
        <dbReference type="ARBA" id="ARBA00049593"/>
    </source>
</evidence>
<dbReference type="PROSITE" id="PS00018">
    <property type="entry name" value="EF_HAND_1"/>
    <property type="match status" value="4"/>
</dbReference>
<dbReference type="InterPro" id="IPR011992">
    <property type="entry name" value="EF-hand-dom_pair"/>
</dbReference>
<dbReference type="PANTHER" id="PTHR23050">
    <property type="entry name" value="CALCIUM BINDING PROTEIN"/>
    <property type="match status" value="1"/>
</dbReference>
<keyword evidence="5" id="KW-0514">Muscle protein</keyword>
<evidence type="ECO:0000256" key="5">
    <source>
        <dbReference type="ARBA" id="ARBA00023179"/>
    </source>
</evidence>
<evidence type="ECO:0000256" key="7">
    <source>
        <dbReference type="ARBA" id="ARBA00078496"/>
    </source>
</evidence>
<dbReference type="SMART" id="SM00054">
    <property type="entry name" value="EFh"/>
    <property type="match status" value="4"/>
</dbReference>
<keyword evidence="2" id="KW-0106">Calcium</keyword>
<feature type="domain" description="EF-hand" evidence="8">
    <location>
        <begin position="51"/>
        <end position="86"/>
    </location>
</feature>
<dbReference type="CDD" id="cd15898">
    <property type="entry name" value="EFh_PI-PLC"/>
    <property type="match status" value="1"/>
</dbReference>
<evidence type="ECO:0000256" key="3">
    <source>
        <dbReference type="ARBA" id="ARBA00023123"/>
    </source>
</evidence>
<reference evidence="9" key="1">
    <citation type="journal article" date="2021" name="Genome Biol. Evol.">
        <title>A High-Quality Reference Genome for a Parasitic Bivalve with Doubly Uniparental Inheritance (Bivalvia: Unionida).</title>
        <authorList>
            <person name="Smith C.H."/>
        </authorList>
    </citation>
    <scope>NUCLEOTIDE SEQUENCE</scope>
    <source>
        <strain evidence="9">CHS0354</strain>
    </source>
</reference>
<name>A0AAE0TJK9_9BIVA</name>
<dbReference type="Proteomes" id="UP001195483">
    <property type="component" value="Unassembled WGS sequence"/>
</dbReference>
<feature type="domain" description="EF-hand" evidence="8">
    <location>
        <begin position="125"/>
        <end position="160"/>
    </location>
</feature>
<evidence type="ECO:0000313" key="9">
    <source>
        <dbReference type="EMBL" id="KAK3611555.1"/>
    </source>
</evidence>
<feature type="domain" description="EF-hand" evidence="8">
    <location>
        <begin position="89"/>
        <end position="124"/>
    </location>
</feature>
<gene>
    <name evidence="9" type="ORF">CHS0354_016488</name>
</gene>
<dbReference type="InterPro" id="IPR002048">
    <property type="entry name" value="EF_hand_dom"/>
</dbReference>
<dbReference type="SUPFAM" id="SSF47473">
    <property type="entry name" value="EF-hand"/>
    <property type="match status" value="1"/>
</dbReference>
<reference evidence="9" key="2">
    <citation type="journal article" date="2021" name="Genome Biol. Evol.">
        <title>Developing a high-quality reference genome for a parasitic bivalve with doubly uniparental inheritance (Bivalvia: Unionida).</title>
        <authorList>
            <person name="Smith C.H."/>
        </authorList>
    </citation>
    <scope>NUCLEOTIDE SEQUENCE</scope>
    <source>
        <strain evidence="9">CHS0354</strain>
        <tissue evidence="9">Mantle</tissue>
    </source>
</reference>
<dbReference type="PROSITE" id="PS50222">
    <property type="entry name" value="EF_HAND_2"/>
    <property type="match status" value="4"/>
</dbReference>
<dbReference type="AlphaFoldDB" id="A0AAE0TJK9"/>
<keyword evidence="1" id="KW-0677">Repeat</keyword>
<sequence length="163" mass="18479">MDDTKNVTVQDLTEKQIEDIKEAYTSCDVNHDGHLSAPELKRACRKLGIFLSQEEVDQAMTDADKDGNGCIDLNEFTTFIGKHIVVANYRNNELKKAFKRFDKDGDGHITRDEIRLVFQESGVELDDAALEDLVKVADTNNDGIISYEEFVHAISEKDWLIQI</sequence>
<dbReference type="GO" id="GO:0016459">
    <property type="term" value="C:myosin complex"/>
    <property type="evidence" value="ECO:0007669"/>
    <property type="project" value="UniProtKB-KW"/>
</dbReference>
<dbReference type="Pfam" id="PF13499">
    <property type="entry name" value="EF-hand_7"/>
    <property type="match status" value="2"/>
</dbReference>
<dbReference type="FunFam" id="1.10.238.10:FF:000003">
    <property type="entry name" value="Calmodulin A"/>
    <property type="match status" value="1"/>
</dbReference>
<evidence type="ECO:0000313" key="10">
    <source>
        <dbReference type="Proteomes" id="UP001195483"/>
    </source>
</evidence>
<dbReference type="InterPro" id="IPR018247">
    <property type="entry name" value="EF_Hand_1_Ca_BS"/>
</dbReference>
<feature type="domain" description="EF-hand" evidence="8">
    <location>
        <begin position="15"/>
        <end position="50"/>
    </location>
</feature>
<organism evidence="9 10">
    <name type="scientific">Potamilus streckersoni</name>
    <dbReference type="NCBI Taxonomy" id="2493646"/>
    <lineage>
        <taxon>Eukaryota</taxon>
        <taxon>Metazoa</taxon>
        <taxon>Spiralia</taxon>
        <taxon>Lophotrochozoa</taxon>
        <taxon>Mollusca</taxon>
        <taxon>Bivalvia</taxon>
        <taxon>Autobranchia</taxon>
        <taxon>Heteroconchia</taxon>
        <taxon>Palaeoheterodonta</taxon>
        <taxon>Unionida</taxon>
        <taxon>Unionoidea</taxon>
        <taxon>Unionidae</taxon>
        <taxon>Ambleminae</taxon>
        <taxon>Lampsilini</taxon>
        <taxon>Potamilus</taxon>
    </lineage>
</organism>
<evidence type="ECO:0000256" key="4">
    <source>
        <dbReference type="ARBA" id="ARBA00023175"/>
    </source>
</evidence>
<keyword evidence="10" id="KW-1185">Reference proteome</keyword>
<accession>A0AAE0TJK9</accession>
<dbReference type="Gene3D" id="1.10.238.10">
    <property type="entry name" value="EF-hand"/>
    <property type="match status" value="2"/>
</dbReference>
<keyword evidence="3" id="KW-0518">Myosin</keyword>
<comment type="caution">
    <text evidence="9">The sequence shown here is derived from an EMBL/GenBank/DDBJ whole genome shotgun (WGS) entry which is preliminary data.</text>
</comment>
<evidence type="ECO:0000256" key="2">
    <source>
        <dbReference type="ARBA" id="ARBA00022837"/>
    </source>
</evidence>
<evidence type="ECO:0000259" key="8">
    <source>
        <dbReference type="PROSITE" id="PS50222"/>
    </source>
</evidence>
<comment type="function">
    <text evidence="6">In molluscan muscle, calcium regulation is associated with myosin rather than with actin. Muscle myosin contains two types of light chains: the catalytic light chain, essential for ATPase activity, and the regulatory light chain, a calcium-binding protein responsible for Ca(2+) dependent binding and Ca(2+) dependent Mg-ATPase activity.</text>
</comment>
<dbReference type="EMBL" id="JAEAOA010001017">
    <property type="protein sequence ID" value="KAK3611555.1"/>
    <property type="molecule type" value="Genomic_DNA"/>
</dbReference>
<keyword evidence="4" id="KW-0505">Motor protein</keyword>
<proteinExistence type="predicted"/>